<feature type="non-terminal residue" evidence="3">
    <location>
        <position position="1"/>
    </location>
</feature>
<dbReference type="EMBL" id="GDHC01018481">
    <property type="protein sequence ID" value="JAQ00148.1"/>
    <property type="molecule type" value="Transcribed_RNA"/>
</dbReference>
<sequence length="177" mass="20918">VAVLYKSQFDVYHQFSYITIKIIIIKELPIIQGFLVYRAFQERFRVNSDIKWFHDENYDAEMCKEKVPEKGVWKTTDYGNNLYPPVPDNNATIDTAPMIVDLNERVAEEMKKDIFVYFRHYSVKRDPSIWSELDSDSRKSDKPHWWAKIKVLYSKTRRKLSTTTTPSAADDHDNNNS</sequence>
<proteinExistence type="predicted"/>
<dbReference type="EMBL" id="GDHC01019569">
    <property type="protein sequence ID" value="JAP99059.1"/>
    <property type="molecule type" value="Transcribed_RNA"/>
</dbReference>
<reference evidence="3" key="1">
    <citation type="journal article" date="2016" name="Gigascience">
        <title>De novo construction of an expanded transcriptome assembly for the western tarnished plant bug, Lygus hesperus.</title>
        <authorList>
            <person name="Tassone E.E."/>
            <person name="Geib S.M."/>
            <person name="Hall B."/>
            <person name="Fabrick J.A."/>
            <person name="Brent C.S."/>
            <person name="Hull J.J."/>
        </authorList>
    </citation>
    <scope>NUCLEOTIDE SEQUENCE</scope>
</reference>
<evidence type="ECO:0000313" key="3">
    <source>
        <dbReference type="EMBL" id="JAQ00148.1"/>
    </source>
</evidence>
<dbReference type="AlphaFoldDB" id="A0A146KV24"/>
<feature type="region of interest" description="Disordered" evidence="1">
    <location>
        <begin position="157"/>
        <end position="177"/>
    </location>
</feature>
<gene>
    <name evidence="3" type="ORF">g.59345</name>
    <name evidence="2" type="ORF">g.59346</name>
</gene>
<protein>
    <submittedName>
        <fullName evidence="3">Uncharacterized protein</fullName>
    </submittedName>
</protein>
<evidence type="ECO:0000256" key="1">
    <source>
        <dbReference type="SAM" id="MobiDB-lite"/>
    </source>
</evidence>
<organism evidence="3">
    <name type="scientific">Lygus hesperus</name>
    <name type="common">Western plant bug</name>
    <dbReference type="NCBI Taxonomy" id="30085"/>
    <lineage>
        <taxon>Eukaryota</taxon>
        <taxon>Metazoa</taxon>
        <taxon>Ecdysozoa</taxon>
        <taxon>Arthropoda</taxon>
        <taxon>Hexapoda</taxon>
        <taxon>Insecta</taxon>
        <taxon>Pterygota</taxon>
        <taxon>Neoptera</taxon>
        <taxon>Paraneoptera</taxon>
        <taxon>Hemiptera</taxon>
        <taxon>Heteroptera</taxon>
        <taxon>Panheteroptera</taxon>
        <taxon>Cimicomorpha</taxon>
        <taxon>Miridae</taxon>
        <taxon>Mirini</taxon>
        <taxon>Lygus</taxon>
    </lineage>
</organism>
<name>A0A146KV24_LYGHE</name>
<evidence type="ECO:0000313" key="2">
    <source>
        <dbReference type="EMBL" id="JAP99059.1"/>
    </source>
</evidence>
<accession>A0A146KV24</accession>